<evidence type="ECO:0000256" key="4">
    <source>
        <dbReference type="PROSITE-ProRule" id="PRU00175"/>
    </source>
</evidence>
<evidence type="ECO:0000256" key="3">
    <source>
        <dbReference type="ARBA" id="ARBA00022833"/>
    </source>
</evidence>
<dbReference type="PANTHER" id="PTHR45969">
    <property type="entry name" value="RING ZINC FINGER PROTEIN-RELATED"/>
    <property type="match status" value="1"/>
</dbReference>
<feature type="region of interest" description="Disordered" evidence="5">
    <location>
        <begin position="1"/>
        <end position="28"/>
    </location>
</feature>
<keyword evidence="7" id="KW-0012">Acyltransferase</keyword>
<keyword evidence="3" id="KW-0862">Zinc</keyword>
<dbReference type="InterPro" id="IPR001841">
    <property type="entry name" value="Znf_RING"/>
</dbReference>
<feature type="compositionally biased region" description="Polar residues" evidence="5">
    <location>
        <begin position="10"/>
        <end position="27"/>
    </location>
</feature>
<keyword evidence="2 4" id="KW-0863">Zinc-finger</keyword>
<evidence type="ECO:0000256" key="1">
    <source>
        <dbReference type="ARBA" id="ARBA00022723"/>
    </source>
</evidence>
<gene>
    <name evidence="7" type="ORF">MOBT1_000239</name>
</gene>
<dbReference type="PANTHER" id="PTHR45969:SF71">
    <property type="entry name" value="CHROMOSOME UNDETERMINED SCAFFOLD_5, WHOLE GENOME SHOTGUN SEQUENCE"/>
    <property type="match status" value="1"/>
</dbReference>
<feature type="domain" description="RING-type" evidence="6">
    <location>
        <begin position="141"/>
        <end position="202"/>
    </location>
</feature>
<feature type="compositionally biased region" description="Acidic residues" evidence="5">
    <location>
        <begin position="287"/>
        <end position="299"/>
    </location>
</feature>
<keyword evidence="7" id="KW-0808">Transferase</keyword>
<organism evidence="7 8">
    <name type="scientific">Malassezia obtusa</name>
    <dbReference type="NCBI Taxonomy" id="76774"/>
    <lineage>
        <taxon>Eukaryota</taxon>
        <taxon>Fungi</taxon>
        <taxon>Dikarya</taxon>
        <taxon>Basidiomycota</taxon>
        <taxon>Ustilaginomycotina</taxon>
        <taxon>Malasseziomycetes</taxon>
        <taxon>Malasseziales</taxon>
        <taxon>Malasseziaceae</taxon>
        <taxon>Malassezia</taxon>
    </lineage>
</organism>
<dbReference type="CDD" id="cd16448">
    <property type="entry name" value="RING-H2"/>
    <property type="match status" value="1"/>
</dbReference>
<evidence type="ECO:0000256" key="5">
    <source>
        <dbReference type="SAM" id="MobiDB-lite"/>
    </source>
</evidence>
<feature type="region of interest" description="Disordered" evidence="5">
    <location>
        <begin position="286"/>
        <end position="321"/>
    </location>
</feature>
<sequence>MNADTAAPHESSSNGPNLTPNPGTENGPQFLMYIPRTVSPFPFAFLYDTEASLAWPILDQEASNPESDGPPRTVHVVGFPFRVSFSFRTEPEEQADPERAAEYVRHLEHVDAELRKRMSRFGIGDLGMDVFGESEGTVTGCGVCLEPYAIEDRPTWFVGEEQSEKEAVVVVPCRGFHTLHACCLRDWLANTPPSKWVCPFCRHSLRENEPCPTLLEHVREKEREAGWRCDAPACLPRDLEHDGPCDARAPPAFGTQLVTMHPCRHEVHMDCLCTAMSVEYSAAFEPTDAEASDEDDTDASDTAGTDAEPLSQSRQLPPVECADQPVKLDTVGKWVVCPSCRKDAWAQVPTCRRPSRGLPPASQ</sequence>
<dbReference type="SUPFAM" id="SSF57850">
    <property type="entry name" value="RING/U-box"/>
    <property type="match status" value="1"/>
</dbReference>
<evidence type="ECO:0000256" key="2">
    <source>
        <dbReference type="ARBA" id="ARBA00022771"/>
    </source>
</evidence>
<dbReference type="PROSITE" id="PS50089">
    <property type="entry name" value="ZF_RING_2"/>
    <property type="match status" value="1"/>
</dbReference>
<proteinExistence type="predicted"/>
<dbReference type="GO" id="GO:0008270">
    <property type="term" value="F:zinc ion binding"/>
    <property type="evidence" value="ECO:0007669"/>
    <property type="project" value="UniProtKB-KW"/>
</dbReference>
<evidence type="ECO:0000313" key="8">
    <source>
        <dbReference type="Proteomes" id="UP001214603"/>
    </source>
</evidence>
<dbReference type="InterPro" id="IPR013083">
    <property type="entry name" value="Znf_RING/FYVE/PHD"/>
</dbReference>
<keyword evidence="8" id="KW-1185">Reference proteome</keyword>
<name>A0AAF0DY51_9BASI</name>
<accession>A0AAF0DY51</accession>
<reference evidence="7" key="1">
    <citation type="submission" date="2023-03" db="EMBL/GenBank/DDBJ databases">
        <title>Mating type loci evolution in Malassezia.</title>
        <authorList>
            <person name="Coelho M.A."/>
        </authorList>
    </citation>
    <scope>NUCLEOTIDE SEQUENCE</scope>
    <source>
        <strain evidence="7">CBS 7876</strain>
    </source>
</reference>
<dbReference type="AlphaFoldDB" id="A0AAF0DY51"/>
<dbReference type="Proteomes" id="UP001214603">
    <property type="component" value="Chromosome 1"/>
</dbReference>
<evidence type="ECO:0000259" key="6">
    <source>
        <dbReference type="PROSITE" id="PS50089"/>
    </source>
</evidence>
<protein>
    <submittedName>
        <fullName evidence="7">RING-type E3 ubiquitin transferase</fullName>
        <ecNumber evidence="7">2.3.2.27</ecNumber>
    </submittedName>
</protein>
<evidence type="ECO:0000313" key="7">
    <source>
        <dbReference type="EMBL" id="WFD01570.1"/>
    </source>
</evidence>
<keyword evidence="1" id="KW-0479">Metal-binding</keyword>
<dbReference type="EC" id="2.3.2.27" evidence="7"/>
<dbReference type="Gene3D" id="3.30.40.10">
    <property type="entry name" value="Zinc/RING finger domain, C3HC4 (zinc finger)"/>
    <property type="match status" value="1"/>
</dbReference>
<dbReference type="EMBL" id="CP119934">
    <property type="protein sequence ID" value="WFD01570.1"/>
    <property type="molecule type" value="Genomic_DNA"/>
</dbReference>
<dbReference type="GO" id="GO:0061630">
    <property type="term" value="F:ubiquitin protein ligase activity"/>
    <property type="evidence" value="ECO:0007669"/>
    <property type="project" value="UniProtKB-EC"/>
</dbReference>